<evidence type="ECO:0000313" key="2">
    <source>
        <dbReference type="Proteomes" id="UP001229421"/>
    </source>
</evidence>
<sequence length="70" mass="7998">MLFTGSCFRVDQIHELLDLIRNQLHYSGLSCASSKKDGREINLLLKFTLNELIVRLRFGALVQRTASDEC</sequence>
<dbReference type="AlphaFoldDB" id="A0AAD8KRR5"/>
<evidence type="ECO:0000313" key="1">
    <source>
        <dbReference type="EMBL" id="KAK1427539.1"/>
    </source>
</evidence>
<dbReference type="Proteomes" id="UP001229421">
    <property type="component" value="Unassembled WGS sequence"/>
</dbReference>
<proteinExistence type="predicted"/>
<name>A0AAD8KRR5_TARER</name>
<accession>A0AAD8KRR5</accession>
<organism evidence="1 2">
    <name type="scientific">Tagetes erecta</name>
    <name type="common">African marigold</name>
    <dbReference type="NCBI Taxonomy" id="13708"/>
    <lineage>
        <taxon>Eukaryota</taxon>
        <taxon>Viridiplantae</taxon>
        <taxon>Streptophyta</taxon>
        <taxon>Embryophyta</taxon>
        <taxon>Tracheophyta</taxon>
        <taxon>Spermatophyta</taxon>
        <taxon>Magnoliopsida</taxon>
        <taxon>eudicotyledons</taxon>
        <taxon>Gunneridae</taxon>
        <taxon>Pentapetalae</taxon>
        <taxon>asterids</taxon>
        <taxon>campanulids</taxon>
        <taxon>Asterales</taxon>
        <taxon>Asteraceae</taxon>
        <taxon>Asteroideae</taxon>
        <taxon>Heliantheae alliance</taxon>
        <taxon>Tageteae</taxon>
        <taxon>Tagetes</taxon>
    </lineage>
</organism>
<keyword evidence="2" id="KW-1185">Reference proteome</keyword>
<protein>
    <submittedName>
        <fullName evidence="1">Uncharacterized protein</fullName>
    </submittedName>
</protein>
<reference evidence="1" key="1">
    <citation type="journal article" date="2023" name="bioRxiv">
        <title>Improved chromosome-level genome assembly for marigold (Tagetes erecta).</title>
        <authorList>
            <person name="Jiang F."/>
            <person name="Yuan L."/>
            <person name="Wang S."/>
            <person name="Wang H."/>
            <person name="Xu D."/>
            <person name="Wang A."/>
            <person name="Fan W."/>
        </authorList>
    </citation>
    <scope>NUCLEOTIDE SEQUENCE</scope>
    <source>
        <strain evidence="1">WSJ</strain>
        <tissue evidence="1">Leaf</tissue>
    </source>
</reference>
<comment type="caution">
    <text evidence="1">The sequence shown here is derived from an EMBL/GenBank/DDBJ whole genome shotgun (WGS) entry which is preliminary data.</text>
</comment>
<gene>
    <name evidence="1" type="ORF">QVD17_16226</name>
</gene>
<dbReference type="EMBL" id="JAUHHV010000004">
    <property type="protein sequence ID" value="KAK1427539.1"/>
    <property type="molecule type" value="Genomic_DNA"/>
</dbReference>